<protein>
    <submittedName>
        <fullName evidence="1">Uncharacterized protein</fullName>
    </submittedName>
</protein>
<keyword evidence="2" id="KW-1185">Reference proteome</keyword>
<proteinExistence type="predicted"/>
<dbReference type="EMBL" id="CABHNW010000064">
    <property type="protein sequence ID" value="VUX36922.1"/>
    <property type="molecule type" value="Genomic_DNA"/>
</dbReference>
<dbReference type="Proteomes" id="UP000408482">
    <property type="component" value="Unassembled WGS sequence"/>
</dbReference>
<evidence type="ECO:0000313" key="2">
    <source>
        <dbReference type="Proteomes" id="UP000408482"/>
    </source>
</evidence>
<dbReference type="AlphaFoldDB" id="A0A564VYV8"/>
<evidence type="ECO:0000313" key="1">
    <source>
        <dbReference type="EMBL" id="VUX36922.1"/>
    </source>
</evidence>
<reference evidence="1 2" key="1">
    <citation type="submission" date="2019-07" db="EMBL/GenBank/DDBJ databases">
        <authorList>
            <person name="Hibberd C M."/>
            <person name="Gehrig L. J."/>
            <person name="Chang H.-W."/>
            <person name="Venkatesh S."/>
        </authorList>
    </citation>
    <scope>NUCLEOTIDE SEQUENCE [LARGE SCALE GENOMIC DNA]</scope>
    <source>
        <strain evidence="1">Blautia_luti_SSTS_Bg7063</strain>
    </source>
</reference>
<sequence length="58" mass="7261">MHGYYQKNLKKWYKTLNSYMNYISYAEERQARQMIMRRRSTGQLKRSHLKTDQCKIER</sequence>
<accession>A0A564VYV8</accession>
<name>A0A564VYV8_9FIRM</name>
<gene>
    <name evidence="1" type="ORF">RSSSTS7063_03061</name>
</gene>
<organism evidence="1 2">
    <name type="scientific">Blautia luti</name>
    <dbReference type="NCBI Taxonomy" id="89014"/>
    <lineage>
        <taxon>Bacteria</taxon>
        <taxon>Bacillati</taxon>
        <taxon>Bacillota</taxon>
        <taxon>Clostridia</taxon>
        <taxon>Lachnospirales</taxon>
        <taxon>Lachnospiraceae</taxon>
        <taxon>Blautia</taxon>
    </lineage>
</organism>